<dbReference type="AlphaFoldDB" id="A0A0D2BZ28"/>
<organism evidence="1 2">
    <name type="scientific">Exophiala xenobiotica</name>
    <dbReference type="NCBI Taxonomy" id="348802"/>
    <lineage>
        <taxon>Eukaryota</taxon>
        <taxon>Fungi</taxon>
        <taxon>Dikarya</taxon>
        <taxon>Ascomycota</taxon>
        <taxon>Pezizomycotina</taxon>
        <taxon>Eurotiomycetes</taxon>
        <taxon>Chaetothyriomycetidae</taxon>
        <taxon>Chaetothyriales</taxon>
        <taxon>Herpotrichiellaceae</taxon>
        <taxon>Exophiala</taxon>
    </lineage>
</organism>
<proteinExistence type="predicted"/>
<dbReference type="HOGENOM" id="CLU_2263765_0_0_1"/>
<protein>
    <submittedName>
        <fullName evidence="1">Uncharacterized protein</fullName>
    </submittedName>
</protein>
<gene>
    <name evidence="1" type="ORF">PV05_02268</name>
</gene>
<dbReference type="OrthoDB" id="3200163at2759"/>
<sequence>MSEAWLRFAIGQEPWDRFDKRQEFMIFGPKECRMRSVEKDAARGYAIWEEIEREGLMQDFGELCMRHSEMCDPTATPKQLETKSFEALGISTGNQPGGLRLGF</sequence>
<dbReference type="STRING" id="348802.A0A0D2BZ28"/>
<evidence type="ECO:0000313" key="1">
    <source>
        <dbReference type="EMBL" id="KIW57706.1"/>
    </source>
</evidence>
<dbReference type="Proteomes" id="UP000054342">
    <property type="component" value="Unassembled WGS sequence"/>
</dbReference>
<evidence type="ECO:0000313" key="2">
    <source>
        <dbReference type="Proteomes" id="UP000054342"/>
    </source>
</evidence>
<dbReference type="GeneID" id="25324176"/>
<reference evidence="1 2" key="1">
    <citation type="submission" date="2015-01" db="EMBL/GenBank/DDBJ databases">
        <title>The Genome Sequence of Exophiala xenobiotica CBS118157.</title>
        <authorList>
            <consortium name="The Broad Institute Genomics Platform"/>
            <person name="Cuomo C."/>
            <person name="de Hoog S."/>
            <person name="Gorbushina A."/>
            <person name="Stielow B."/>
            <person name="Teixiera M."/>
            <person name="Abouelleil A."/>
            <person name="Chapman S.B."/>
            <person name="Priest M."/>
            <person name="Young S.K."/>
            <person name="Wortman J."/>
            <person name="Nusbaum C."/>
            <person name="Birren B."/>
        </authorList>
    </citation>
    <scope>NUCLEOTIDE SEQUENCE [LARGE SCALE GENOMIC DNA]</scope>
    <source>
        <strain evidence="1 2">CBS 118157</strain>
    </source>
</reference>
<name>A0A0D2BZ28_9EURO</name>
<accession>A0A0D2BZ28</accession>
<dbReference type="EMBL" id="KN847318">
    <property type="protein sequence ID" value="KIW57706.1"/>
    <property type="molecule type" value="Genomic_DNA"/>
</dbReference>
<keyword evidence="2" id="KW-1185">Reference proteome</keyword>
<dbReference type="RefSeq" id="XP_013318290.1">
    <property type="nucleotide sequence ID" value="XM_013462836.1"/>
</dbReference>